<feature type="transmembrane region" description="Helical" evidence="1">
    <location>
        <begin position="45"/>
        <end position="63"/>
    </location>
</feature>
<protein>
    <recommendedName>
        <fullName evidence="4">Integral membrane protein</fullName>
    </recommendedName>
</protein>
<evidence type="ECO:0000313" key="2">
    <source>
        <dbReference type="EMBL" id="GAA1392688.1"/>
    </source>
</evidence>
<sequence length="120" mass="12131">MTHSLATDPGSLGLGLTLGWFGSGGTLLIALVTAVVAWRGKVPRSVPMIFAVMGTAQLANTLARHVERPSLVLAVLALAVQLGGAGALGYLGLQELRRRRAAGSAEGSGSALTATPTSEP</sequence>
<organism evidence="2 3">
    <name type="scientific">Pseudonocardia kongjuensis</name>
    <dbReference type="NCBI Taxonomy" id="102227"/>
    <lineage>
        <taxon>Bacteria</taxon>
        <taxon>Bacillati</taxon>
        <taxon>Actinomycetota</taxon>
        <taxon>Actinomycetes</taxon>
        <taxon>Pseudonocardiales</taxon>
        <taxon>Pseudonocardiaceae</taxon>
        <taxon>Pseudonocardia</taxon>
    </lineage>
</organism>
<dbReference type="Proteomes" id="UP001501414">
    <property type="component" value="Unassembled WGS sequence"/>
</dbReference>
<dbReference type="RefSeq" id="WP_344024320.1">
    <property type="nucleotide sequence ID" value="NZ_BAAAJK010000018.1"/>
</dbReference>
<accession>A0ABN1Y091</accession>
<evidence type="ECO:0000313" key="3">
    <source>
        <dbReference type="Proteomes" id="UP001501414"/>
    </source>
</evidence>
<feature type="transmembrane region" description="Helical" evidence="1">
    <location>
        <begin position="69"/>
        <end position="91"/>
    </location>
</feature>
<proteinExistence type="predicted"/>
<keyword evidence="1" id="KW-1133">Transmembrane helix</keyword>
<evidence type="ECO:0000256" key="1">
    <source>
        <dbReference type="SAM" id="Phobius"/>
    </source>
</evidence>
<keyword evidence="3" id="KW-1185">Reference proteome</keyword>
<reference evidence="2 3" key="1">
    <citation type="journal article" date="2019" name="Int. J. Syst. Evol. Microbiol.">
        <title>The Global Catalogue of Microorganisms (GCM) 10K type strain sequencing project: providing services to taxonomists for standard genome sequencing and annotation.</title>
        <authorList>
            <consortium name="The Broad Institute Genomics Platform"/>
            <consortium name="The Broad Institute Genome Sequencing Center for Infectious Disease"/>
            <person name="Wu L."/>
            <person name="Ma J."/>
        </authorList>
    </citation>
    <scope>NUCLEOTIDE SEQUENCE [LARGE SCALE GENOMIC DNA]</scope>
    <source>
        <strain evidence="2 3">JCM 11896</strain>
    </source>
</reference>
<keyword evidence="1" id="KW-0812">Transmembrane</keyword>
<gene>
    <name evidence="2" type="ORF">GCM10009613_38100</name>
</gene>
<comment type="caution">
    <text evidence="2">The sequence shown here is derived from an EMBL/GenBank/DDBJ whole genome shotgun (WGS) entry which is preliminary data.</text>
</comment>
<evidence type="ECO:0008006" key="4">
    <source>
        <dbReference type="Google" id="ProtNLM"/>
    </source>
</evidence>
<keyword evidence="1" id="KW-0472">Membrane</keyword>
<feature type="transmembrane region" description="Helical" evidence="1">
    <location>
        <begin position="20"/>
        <end position="38"/>
    </location>
</feature>
<dbReference type="EMBL" id="BAAAJK010000018">
    <property type="protein sequence ID" value="GAA1392688.1"/>
    <property type="molecule type" value="Genomic_DNA"/>
</dbReference>
<name>A0ABN1Y091_9PSEU</name>